<comment type="caution">
    <text evidence="5">The sequence shown here is derived from an EMBL/GenBank/DDBJ whole genome shotgun (WGS) entry which is preliminary data.</text>
</comment>
<evidence type="ECO:0000256" key="2">
    <source>
        <dbReference type="ARBA" id="ARBA00022759"/>
    </source>
</evidence>
<evidence type="ECO:0000313" key="6">
    <source>
        <dbReference type="Proteomes" id="UP000828390"/>
    </source>
</evidence>
<evidence type="ECO:0000256" key="1">
    <source>
        <dbReference type="ARBA" id="ARBA00022722"/>
    </source>
</evidence>
<dbReference type="InterPro" id="IPR011335">
    <property type="entry name" value="Restrct_endonuc-II-like"/>
</dbReference>
<dbReference type="InterPro" id="IPR011604">
    <property type="entry name" value="PDDEXK-like_dom_sf"/>
</dbReference>
<dbReference type="GO" id="GO:0006281">
    <property type="term" value="P:DNA repair"/>
    <property type="evidence" value="ECO:0007669"/>
    <property type="project" value="UniProtKB-ARBA"/>
</dbReference>
<evidence type="ECO:0000256" key="3">
    <source>
        <dbReference type="ARBA" id="ARBA00022801"/>
    </source>
</evidence>
<sequence>MDFQIPDPDVIFNKLKELQPSACALRAIYDCSSSSRPPPPLKCATPTEKAQQFVQNHECAHSSCNCSTIFVHYTLMYSSLECDDIEKSTRGQSKNDNWHKMRKGLLTASIFHKIIHSKYPEKTANSVLFGIKFDYTYVPDPISCGRRLKTKLVTCLLRHTALSIALVIPKLVFQDWSFEKLIQFLHVPQLVL</sequence>
<dbReference type="Proteomes" id="UP000828390">
    <property type="component" value="Unassembled WGS sequence"/>
</dbReference>
<name>A0A9D4EVR8_DREPO</name>
<evidence type="ECO:0000256" key="4">
    <source>
        <dbReference type="ARBA" id="ARBA00022839"/>
    </source>
</evidence>
<dbReference type="AlphaFoldDB" id="A0A9D4EVR8"/>
<keyword evidence="4" id="KW-0269">Exonuclease</keyword>
<dbReference type="Gene3D" id="3.90.320.10">
    <property type="match status" value="1"/>
</dbReference>
<accession>A0A9D4EVR8</accession>
<keyword evidence="1" id="KW-0540">Nuclease</keyword>
<reference evidence="5" key="1">
    <citation type="journal article" date="2019" name="bioRxiv">
        <title>The Genome of the Zebra Mussel, Dreissena polymorpha: A Resource for Invasive Species Research.</title>
        <authorList>
            <person name="McCartney M.A."/>
            <person name="Auch B."/>
            <person name="Kono T."/>
            <person name="Mallez S."/>
            <person name="Zhang Y."/>
            <person name="Obille A."/>
            <person name="Becker A."/>
            <person name="Abrahante J.E."/>
            <person name="Garbe J."/>
            <person name="Badalamenti J.P."/>
            <person name="Herman A."/>
            <person name="Mangelson H."/>
            <person name="Liachko I."/>
            <person name="Sullivan S."/>
            <person name="Sone E.D."/>
            <person name="Koren S."/>
            <person name="Silverstein K.A.T."/>
            <person name="Beckman K.B."/>
            <person name="Gohl D.M."/>
        </authorList>
    </citation>
    <scope>NUCLEOTIDE SEQUENCE</scope>
    <source>
        <strain evidence="5">Duluth1</strain>
        <tissue evidence="5">Whole animal</tissue>
    </source>
</reference>
<proteinExistence type="predicted"/>
<evidence type="ECO:0000313" key="5">
    <source>
        <dbReference type="EMBL" id="KAH3786629.1"/>
    </source>
</evidence>
<reference evidence="5" key="2">
    <citation type="submission" date="2020-11" db="EMBL/GenBank/DDBJ databases">
        <authorList>
            <person name="McCartney M.A."/>
            <person name="Auch B."/>
            <person name="Kono T."/>
            <person name="Mallez S."/>
            <person name="Becker A."/>
            <person name="Gohl D.M."/>
            <person name="Silverstein K.A.T."/>
            <person name="Koren S."/>
            <person name="Bechman K.B."/>
            <person name="Herman A."/>
            <person name="Abrahante J.E."/>
            <person name="Garbe J."/>
        </authorList>
    </citation>
    <scope>NUCLEOTIDE SEQUENCE</scope>
    <source>
        <strain evidence="5">Duluth1</strain>
        <tissue evidence="5">Whole animal</tissue>
    </source>
</reference>
<dbReference type="GO" id="GO:0004519">
    <property type="term" value="F:endonuclease activity"/>
    <property type="evidence" value="ECO:0007669"/>
    <property type="project" value="UniProtKB-KW"/>
</dbReference>
<gene>
    <name evidence="5" type="ORF">DPMN_164736</name>
</gene>
<dbReference type="InterPro" id="IPR051703">
    <property type="entry name" value="NF-kappa-B_Signaling_Reg"/>
</dbReference>
<keyword evidence="3" id="KW-0378">Hydrolase</keyword>
<dbReference type="Pfam" id="PF01771">
    <property type="entry name" value="Viral_alk_exo"/>
    <property type="match status" value="1"/>
</dbReference>
<keyword evidence="2" id="KW-0255">Endonuclease</keyword>
<dbReference type="SUPFAM" id="SSF52980">
    <property type="entry name" value="Restriction endonuclease-like"/>
    <property type="match status" value="1"/>
</dbReference>
<protein>
    <submittedName>
        <fullName evidence="5">Uncharacterized protein</fullName>
    </submittedName>
</protein>
<dbReference type="PANTHER" id="PTHR46609">
    <property type="entry name" value="EXONUCLEASE, PHAGE-TYPE/RECB, C-TERMINAL DOMAIN-CONTAINING PROTEIN"/>
    <property type="match status" value="1"/>
</dbReference>
<organism evidence="5 6">
    <name type="scientific">Dreissena polymorpha</name>
    <name type="common">Zebra mussel</name>
    <name type="synonym">Mytilus polymorpha</name>
    <dbReference type="NCBI Taxonomy" id="45954"/>
    <lineage>
        <taxon>Eukaryota</taxon>
        <taxon>Metazoa</taxon>
        <taxon>Spiralia</taxon>
        <taxon>Lophotrochozoa</taxon>
        <taxon>Mollusca</taxon>
        <taxon>Bivalvia</taxon>
        <taxon>Autobranchia</taxon>
        <taxon>Heteroconchia</taxon>
        <taxon>Euheterodonta</taxon>
        <taxon>Imparidentia</taxon>
        <taxon>Neoheterodontei</taxon>
        <taxon>Myida</taxon>
        <taxon>Dreissenoidea</taxon>
        <taxon>Dreissenidae</taxon>
        <taxon>Dreissena</taxon>
    </lineage>
</organism>
<dbReference type="InterPro" id="IPR034720">
    <property type="entry name" value="Viral_alk_exo"/>
</dbReference>
<dbReference type="GO" id="GO:0004527">
    <property type="term" value="F:exonuclease activity"/>
    <property type="evidence" value="ECO:0007669"/>
    <property type="project" value="UniProtKB-KW"/>
</dbReference>
<dbReference type="EMBL" id="JAIWYP010000008">
    <property type="protein sequence ID" value="KAH3786629.1"/>
    <property type="molecule type" value="Genomic_DNA"/>
</dbReference>
<dbReference type="PANTHER" id="PTHR46609:SF8">
    <property type="entry name" value="YQAJ VIRAL RECOMBINASE DOMAIN-CONTAINING PROTEIN"/>
    <property type="match status" value="1"/>
</dbReference>
<keyword evidence="6" id="KW-1185">Reference proteome</keyword>